<evidence type="ECO:0000313" key="2">
    <source>
        <dbReference type="EMBL" id="GFH11913.1"/>
    </source>
</evidence>
<reference evidence="2 4" key="1">
    <citation type="submission" date="2020-02" db="EMBL/GenBank/DDBJ databases">
        <title>Draft genome sequence of Haematococcus lacustris strain NIES-144.</title>
        <authorList>
            <person name="Morimoto D."/>
            <person name="Nakagawa S."/>
            <person name="Yoshida T."/>
            <person name="Sawayama S."/>
        </authorList>
    </citation>
    <scope>NUCLEOTIDE SEQUENCE [LARGE SCALE GENOMIC DNA]</scope>
    <source>
        <strain evidence="2 4">NIES-144</strain>
    </source>
</reference>
<evidence type="ECO:0008006" key="5">
    <source>
        <dbReference type="Google" id="ProtNLM"/>
    </source>
</evidence>
<evidence type="ECO:0000313" key="3">
    <source>
        <dbReference type="EMBL" id="GFH19522.1"/>
    </source>
</evidence>
<dbReference type="EMBL" id="BLLF01000448">
    <property type="protein sequence ID" value="GFH11913.1"/>
    <property type="molecule type" value="Genomic_DNA"/>
</dbReference>
<accession>A0A699YP65</accession>
<sequence>MHQGPAGQGGASWAVQCMLLFLLPCLVTCGGAYRNIMPLQCPVASNCTSLIVFMQCEILVEAQLADGDLVSVLLQNAETVRLVGSQSEQPGGRTQVAGTALVQSSVNGLNSRDADTEVGSVDAPELSAQWRAVPVTQLQVGHTLLVHQPSAGARHMGLPAAVTYISVHKRGWYCGYGGHGRCSATTDNKQVLHSPCAVTARLDGSDSLRSSGFVMGGAACEQYMHLTSLQLCEARPTAAPLLPPAALPGRYTKALLHAHQLPPHFARRLACLHFRVVNEFPPVPTDHAHPALL</sequence>
<gene>
    <name evidence="2" type="ORF">HaLaN_07496</name>
    <name evidence="3" type="ORF">HaLaN_16479</name>
</gene>
<comment type="caution">
    <text evidence="2">The sequence shown here is derived from an EMBL/GenBank/DDBJ whole genome shotgun (WGS) entry which is preliminary data.</text>
</comment>
<dbReference type="EMBL" id="BLLF01001477">
    <property type="protein sequence ID" value="GFH19522.1"/>
    <property type="molecule type" value="Genomic_DNA"/>
</dbReference>
<feature type="chain" id="PRO_5036162853" description="Leishmanolysin-like peptidase" evidence="1">
    <location>
        <begin position="33"/>
        <end position="293"/>
    </location>
</feature>
<keyword evidence="4" id="KW-1185">Reference proteome</keyword>
<feature type="signal peptide" evidence="1">
    <location>
        <begin position="1"/>
        <end position="32"/>
    </location>
</feature>
<evidence type="ECO:0000256" key="1">
    <source>
        <dbReference type="SAM" id="SignalP"/>
    </source>
</evidence>
<organism evidence="2 4">
    <name type="scientific">Haematococcus lacustris</name>
    <name type="common">Green alga</name>
    <name type="synonym">Haematococcus pluvialis</name>
    <dbReference type="NCBI Taxonomy" id="44745"/>
    <lineage>
        <taxon>Eukaryota</taxon>
        <taxon>Viridiplantae</taxon>
        <taxon>Chlorophyta</taxon>
        <taxon>core chlorophytes</taxon>
        <taxon>Chlorophyceae</taxon>
        <taxon>CS clade</taxon>
        <taxon>Chlamydomonadales</taxon>
        <taxon>Haematococcaceae</taxon>
        <taxon>Haematococcus</taxon>
    </lineage>
</organism>
<dbReference type="Proteomes" id="UP000485058">
    <property type="component" value="Unassembled WGS sequence"/>
</dbReference>
<keyword evidence="1" id="KW-0732">Signal</keyword>
<protein>
    <recommendedName>
        <fullName evidence="5">Leishmanolysin-like peptidase</fullName>
    </recommendedName>
</protein>
<evidence type="ECO:0000313" key="4">
    <source>
        <dbReference type="Proteomes" id="UP000485058"/>
    </source>
</evidence>
<name>A0A699YP65_HAELA</name>
<dbReference type="AlphaFoldDB" id="A0A699YP65"/>
<proteinExistence type="predicted"/>